<dbReference type="InterPro" id="IPR036890">
    <property type="entry name" value="HATPase_C_sf"/>
</dbReference>
<dbReference type="PROSITE" id="PS50109">
    <property type="entry name" value="HIS_KIN"/>
    <property type="match status" value="1"/>
</dbReference>
<organism evidence="12 13">
    <name type="scientific">Methylocella tundrae</name>
    <dbReference type="NCBI Taxonomy" id="227605"/>
    <lineage>
        <taxon>Bacteria</taxon>
        <taxon>Pseudomonadati</taxon>
        <taxon>Pseudomonadota</taxon>
        <taxon>Alphaproteobacteria</taxon>
        <taxon>Hyphomicrobiales</taxon>
        <taxon>Beijerinckiaceae</taxon>
        <taxon>Methylocella</taxon>
    </lineage>
</organism>
<dbReference type="CDD" id="cd00075">
    <property type="entry name" value="HATPase"/>
    <property type="match status" value="1"/>
</dbReference>
<keyword evidence="10" id="KW-1133">Transmembrane helix</keyword>
<dbReference type="CDD" id="cd00082">
    <property type="entry name" value="HisKA"/>
    <property type="match status" value="1"/>
</dbReference>
<comment type="catalytic activity">
    <reaction evidence="1">
        <text>ATP + protein L-histidine = ADP + protein N-phospho-L-histidine.</text>
        <dbReference type="EC" id="2.7.13.3"/>
    </reaction>
</comment>
<evidence type="ECO:0000256" key="3">
    <source>
        <dbReference type="ARBA" id="ARBA00012438"/>
    </source>
</evidence>
<dbReference type="EC" id="2.7.13.3" evidence="3"/>
<keyword evidence="9" id="KW-0067">ATP-binding</keyword>
<evidence type="ECO:0000313" key="12">
    <source>
        <dbReference type="EMBL" id="VFU07353.1"/>
    </source>
</evidence>
<dbReference type="PRINTS" id="PR00344">
    <property type="entry name" value="BCTRLSENSOR"/>
</dbReference>
<dbReference type="Gene3D" id="1.10.287.130">
    <property type="match status" value="1"/>
</dbReference>
<sequence>MVDFSDFDLGRGSRRLHVHTLVKLRWLALLGQAAAILFTYDVLGFSLPIGPCLLVVAVSALLNVALRVRYGRVNQLDERPAAAILAYDIIQLTALLYLTGGIENPFSMLFLAPVMVSAVSLSGWITMILTALTIAAASLLTATHYPLPWFPGASLQLPLVYATGLWTAHVVSAVFIAIYASLVALEGRKLADALAATERVLAREQHLSQLDGLAAAAAHELGTPLATVTLVVRDLEKQLPSAGPIAEDVALLTQEVARCRNILGKLTSLGGDDGNILDEMTVSLLLEEVVVPQRDFGVKITIVEDGEGRQPVSRRNPAILYGLGNLIENAIDFAASEVRIIARWDANFVKLIIEDDGPGFSPDVASRIGAPYVTTKTDRRAKSEEGSGLGLGLFIAKTLLERSGATVSCANLPPPKSGARISILWQRAQFERGAKLPAAPPERAIG</sequence>
<dbReference type="InterPro" id="IPR004358">
    <property type="entry name" value="Sig_transdc_His_kin-like_C"/>
</dbReference>
<dbReference type="AlphaFoldDB" id="A0A4U8YVL1"/>
<dbReference type="GO" id="GO:0005524">
    <property type="term" value="F:ATP binding"/>
    <property type="evidence" value="ECO:0007669"/>
    <property type="project" value="UniProtKB-KW"/>
</dbReference>
<dbReference type="Proteomes" id="UP000294360">
    <property type="component" value="Chromosome"/>
</dbReference>
<feature type="domain" description="Histidine kinase" evidence="11">
    <location>
        <begin position="216"/>
        <end position="429"/>
    </location>
</feature>
<dbReference type="Gene3D" id="3.30.565.10">
    <property type="entry name" value="Histidine kinase-like ATPase, C-terminal domain"/>
    <property type="match status" value="1"/>
</dbReference>
<dbReference type="InterPro" id="IPR003594">
    <property type="entry name" value="HATPase_dom"/>
</dbReference>
<evidence type="ECO:0000256" key="4">
    <source>
        <dbReference type="ARBA" id="ARBA00022475"/>
    </source>
</evidence>
<dbReference type="KEGG" id="mtun:MTUNDRAET4_0460"/>
<dbReference type="GO" id="GO:0000155">
    <property type="term" value="F:phosphorelay sensor kinase activity"/>
    <property type="evidence" value="ECO:0007669"/>
    <property type="project" value="InterPro"/>
</dbReference>
<dbReference type="InterPro" id="IPR005467">
    <property type="entry name" value="His_kinase_dom"/>
</dbReference>
<keyword evidence="7" id="KW-0547">Nucleotide-binding</keyword>
<evidence type="ECO:0000259" key="11">
    <source>
        <dbReference type="PROSITE" id="PS50109"/>
    </source>
</evidence>
<protein>
    <recommendedName>
        <fullName evidence="3">histidine kinase</fullName>
        <ecNumber evidence="3">2.7.13.3</ecNumber>
    </recommendedName>
</protein>
<gene>
    <name evidence="12" type="ORF">MTUNDRAET4_0460</name>
</gene>
<dbReference type="NCBIfam" id="NF033792">
    <property type="entry name" value="ActS_PrrB_HisK"/>
    <property type="match status" value="1"/>
</dbReference>
<keyword evidence="5" id="KW-0597">Phosphoprotein</keyword>
<feature type="transmembrane region" description="Helical" evidence="10">
    <location>
        <begin position="21"/>
        <end position="40"/>
    </location>
</feature>
<evidence type="ECO:0000256" key="9">
    <source>
        <dbReference type="ARBA" id="ARBA00022840"/>
    </source>
</evidence>
<reference evidence="12 13" key="1">
    <citation type="submission" date="2019-03" db="EMBL/GenBank/DDBJ databases">
        <authorList>
            <person name="Kox A.R. M."/>
        </authorList>
    </citation>
    <scope>NUCLEOTIDE SEQUENCE [LARGE SCALE GENOMIC DNA]</scope>
    <source>
        <strain evidence="12">MTUNDRAET4 annotated genome</strain>
    </source>
</reference>
<feature type="transmembrane region" description="Helical" evidence="10">
    <location>
        <begin position="46"/>
        <end position="68"/>
    </location>
</feature>
<dbReference type="SUPFAM" id="SSF47384">
    <property type="entry name" value="Homodimeric domain of signal transducing histidine kinase"/>
    <property type="match status" value="1"/>
</dbReference>
<evidence type="ECO:0000256" key="1">
    <source>
        <dbReference type="ARBA" id="ARBA00000085"/>
    </source>
</evidence>
<evidence type="ECO:0000256" key="7">
    <source>
        <dbReference type="ARBA" id="ARBA00022741"/>
    </source>
</evidence>
<dbReference type="OrthoDB" id="9785252at2"/>
<dbReference type="Pfam" id="PF25323">
    <property type="entry name" value="6TM_PilS"/>
    <property type="match status" value="1"/>
</dbReference>
<name>A0A4U8YVL1_METTU</name>
<evidence type="ECO:0000256" key="8">
    <source>
        <dbReference type="ARBA" id="ARBA00022777"/>
    </source>
</evidence>
<dbReference type="InterPro" id="IPR047770">
    <property type="entry name" value="RegB"/>
</dbReference>
<evidence type="ECO:0000256" key="5">
    <source>
        <dbReference type="ARBA" id="ARBA00022553"/>
    </source>
</evidence>
<evidence type="ECO:0000256" key="2">
    <source>
        <dbReference type="ARBA" id="ARBA00004651"/>
    </source>
</evidence>
<dbReference type="InterPro" id="IPR036097">
    <property type="entry name" value="HisK_dim/P_sf"/>
</dbReference>
<feature type="transmembrane region" description="Helical" evidence="10">
    <location>
        <begin position="128"/>
        <end position="147"/>
    </location>
</feature>
<feature type="transmembrane region" description="Helical" evidence="10">
    <location>
        <begin position="159"/>
        <end position="185"/>
    </location>
</feature>
<dbReference type="PANTHER" id="PTHR44936">
    <property type="entry name" value="SENSOR PROTEIN CREC"/>
    <property type="match status" value="1"/>
</dbReference>
<keyword evidence="6" id="KW-0808">Transferase</keyword>
<accession>A0A4U8YVL1</accession>
<dbReference type="InterPro" id="IPR003661">
    <property type="entry name" value="HisK_dim/P_dom"/>
</dbReference>
<dbReference type="SMART" id="SM00387">
    <property type="entry name" value="HATPase_c"/>
    <property type="match status" value="1"/>
</dbReference>
<dbReference type="EMBL" id="LR536450">
    <property type="protein sequence ID" value="VFU07353.1"/>
    <property type="molecule type" value="Genomic_DNA"/>
</dbReference>
<keyword evidence="4" id="KW-1003">Cell membrane</keyword>
<dbReference type="GO" id="GO:0005886">
    <property type="term" value="C:plasma membrane"/>
    <property type="evidence" value="ECO:0007669"/>
    <property type="project" value="UniProtKB-SubCell"/>
</dbReference>
<keyword evidence="10" id="KW-0472">Membrane</keyword>
<dbReference type="PANTHER" id="PTHR44936:SF10">
    <property type="entry name" value="SENSOR PROTEIN RSTB"/>
    <property type="match status" value="1"/>
</dbReference>
<keyword evidence="8 12" id="KW-0418">Kinase</keyword>
<evidence type="ECO:0000313" key="13">
    <source>
        <dbReference type="Proteomes" id="UP000294360"/>
    </source>
</evidence>
<keyword evidence="10" id="KW-0812">Transmembrane</keyword>
<proteinExistence type="predicted"/>
<dbReference type="SUPFAM" id="SSF55874">
    <property type="entry name" value="ATPase domain of HSP90 chaperone/DNA topoisomerase II/histidine kinase"/>
    <property type="match status" value="1"/>
</dbReference>
<comment type="subcellular location">
    <subcellularLocation>
        <location evidence="2">Cell membrane</location>
        <topology evidence="2">Multi-pass membrane protein</topology>
    </subcellularLocation>
</comment>
<dbReference type="InterPro" id="IPR050980">
    <property type="entry name" value="2C_sensor_his_kinase"/>
</dbReference>
<evidence type="ECO:0000256" key="10">
    <source>
        <dbReference type="SAM" id="Phobius"/>
    </source>
</evidence>
<dbReference type="Pfam" id="PF02518">
    <property type="entry name" value="HATPase_c"/>
    <property type="match status" value="1"/>
</dbReference>
<dbReference type="RefSeq" id="WP_134486435.1">
    <property type="nucleotide sequence ID" value="NZ_CP139089.1"/>
</dbReference>
<evidence type="ECO:0000256" key="6">
    <source>
        <dbReference type="ARBA" id="ARBA00022679"/>
    </source>
</evidence>